<dbReference type="InterPro" id="IPR055766">
    <property type="entry name" value="DUF7342"/>
</dbReference>
<protein>
    <recommendedName>
        <fullName evidence="4">Transcriptional regulator</fullName>
    </recommendedName>
</protein>
<dbReference type="RefSeq" id="WP_006431393.1">
    <property type="nucleotide sequence ID" value="NZ_AOID01000031.1"/>
</dbReference>
<dbReference type="PATRIC" id="fig|1227496.3.peg.2334"/>
<feature type="region of interest" description="Disordered" evidence="1">
    <location>
        <begin position="169"/>
        <end position="200"/>
    </location>
</feature>
<evidence type="ECO:0000313" key="2">
    <source>
        <dbReference type="EMBL" id="ELY67096.1"/>
    </source>
</evidence>
<evidence type="ECO:0000256" key="1">
    <source>
        <dbReference type="SAM" id="MobiDB-lite"/>
    </source>
</evidence>
<dbReference type="CDD" id="cd00090">
    <property type="entry name" value="HTH_ARSR"/>
    <property type="match status" value="1"/>
</dbReference>
<dbReference type="AlphaFoldDB" id="L9Y088"/>
<evidence type="ECO:0008006" key="4">
    <source>
        <dbReference type="Google" id="ProtNLM"/>
    </source>
</evidence>
<dbReference type="Proteomes" id="UP000011632">
    <property type="component" value="Unassembled WGS sequence"/>
</dbReference>
<dbReference type="Pfam" id="PF24033">
    <property type="entry name" value="DUF7342"/>
    <property type="match status" value="1"/>
</dbReference>
<evidence type="ECO:0000313" key="3">
    <source>
        <dbReference type="Proteomes" id="UP000011632"/>
    </source>
</evidence>
<dbReference type="InterPro" id="IPR011991">
    <property type="entry name" value="ArsR-like_HTH"/>
</dbReference>
<dbReference type="Gene3D" id="1.10.10.10">
    <property type="entry name" value="Winged helix-like DNA-binding domain superfamily/Winged helix DNA-binding domain"/>
    <property type="match status" value="1"/>
</dbReference>
<dbReference type="InterPro" id="IPR036388">
    <property type="entry name" value="WH-like_DNA-bd_sf"/>
</dbReference>
<dbReference type="EMBL" id="AOID01000031">
    <property type="protein sequence ID" value="ELY67096.1"/>
    <property type="molecule type" value="Genomic_DNA"/>
</dbReference>
<reference evidence="2 3" key="1">
    <citation type="journal article" date="2014" name="PLoS Genet.">
        <title>Phylogenetically driven sequencing of extremely halophilic archaea reveals strategies for static and dynamic osmo-response.</title>
        <authorList>
            <person name="Becker E.A."/>
            <person name="Seitzer P.M."/>
            <person name="Tritt A."/>
            <person name="Larsen D."/>
            <person name="Krusor M."/>
            <person name="Yao A.I."/>
            <person name="Wu D."/>
            <person name="Madern D."/>
            <person name="Eisen J.A."/>
            <person name="Darling A.E."/>
            <person name="Facciotti M.T."/>
        </authorList>
    </citation>
    <scope>NUCLEOTIDE SEQUENCE [LARGE SCALE GENOMIC DNA]</scope>
    <source>
        <strain evidence="2 3">JCM 10478</strain>
    </source>
</reference>
<gene>
    <name evidence="2" type="ORF">C489_11550</name>
</gene>
<dbReference type="STRING" id="1227496.C489_11550"/>
<name>L9Y088_9EURY</name>
<comment type="caution">
    <text evidence="2">The sequence shown here is derived from an EMBL/GenBank/DDBJ whole genome shotgun (WGS) entry which is preliminary data.</text>
</comment>
<keyword evidence="3" id="KW-1185">Reference proteome</keyword>
<dbReference type="InterPro" id="IPR036390">
    <property type="entry name" value="WH_DNA-bd_sf"/>
</dbReference>
<proteinExistence type="predicted"/>
<sequence>MSDLDAPWNGDVNDAVIEEWRAETSPFDRVKEVLLATTAPRYAGAIAERARVSEPSARKHLQTLANAGLAEREDTGRGTRYKRSRETVAMGRIRELHAELTKAELVDGIRDLKGKIETYREEYGVTDPDDLALELEAEDGEGWAAISRWRALEENLKIAQAALSLYDFDPDGEHGDEAAQSDDTDTSRGAFAGETGDLSA</sequence>
<dbReference type="SUPFAM" id="SSF46785">
    <property type="entry name" value="Winged helix' DNA-binding domain"/>
    <property type="match status" value="1"/>
</dbReference>
<organism evidence="2 3">
    <name type="scientific">Natrinema versiforme JCM 10478</name>
    <dbReference type="NCBI Taxonomy" id="1227496"/>
    <lineage>
        <taxon>Archaea</taxon>
        <taxon>Methanobacteriati</taxon>
        <taxon>Methanobacteriota</taxon>
        <taxon>Stenosarchaea group</taxon>
        <taxon>Halobacteria</taxon>
        <taxon>Halobacteriales</taxon>
        <taxon>Natrialbaceae</taxon>
        <taxon>Natrinema</taxon>
    </lineage>
</organism>
<accession>L9Y088</accession>
<dbReference type="OrthoDB" id="240032at2157"/>